<dbReference type="RefSeq" id="WP_377468146.1">
    <property type="nucleotide sequence ID" value="NZ_JBHLWN010000014.1"/>
</dbReference>
<dbReference type="Pfam" id="PF09323">
    <property type="entry name" value="DUF1980"/>
    <property type="match status" value="1"/>
</dbReference>
<protein>
    <submittedName>
        <fullName evidence="4">TIGR03943 family putative permease subunit</fullName>
    </submittedName>
</protein>
<dbReference type="InterPro" id="IPR048493">
    <property type="entry name" value="DUF1980_N"/>
</dbReference>
<feature type="domain" description="DUF1980" evidence="3">
    <location>
        <begin position="174"/>
        <end position="309"/>
    </location>
</feature>
<evidence type="ECO:0000256" key="1">
    <source>
        <dbReference type="SAM" id="Phobius"/>
    </source>
</evidence>
<dbReference type="Pfam" id="PF21537">
    <property type="entry name" value="DUF1980_C"/>
    <property type="match status" value="1"/>
</dbReference>
<dbReference type="InterPro" id="IPR052955">
    <property type="entry name" value="UPF0703_membrane_permease"/>
</dbReference>
<sequence>MHSSNRLSFHHALKAVIVLGFAMLIVYLVKTDNLMLYIAPRMADYVTWSAVALYAVGMYELFASLRAWWGRSSDCECGHDHTPSRSIFRNTAVYGLFALPLLLGFLLPNTTLGSSMAEKKGMNLSGASSIRREAPQAAAGTNGTTGTGMEAVAPTSYTAANNAEEDRLNQLFPADKFTQPYADFAKKLYQLPVIEVKEEWYVETLNTVDLYKDSFVGRRMELVGFVYRQDEMSDNQFVVGRFAMQCCSADAAPFGMLMEYDRARQWADDTWVRVSGIIQKTTYLGEEIMVLKVDKVSKLDTPKENQYVYANPEFGL</sequence>
<evidence type="ECO:0000259" key="3">
    <source>
        <dbReference type="Pfam" id="PF21537"/>
    </source>
</evidence>
<proteinExistence type="predicted"/>
<keyword evidence="1" id="KW-1133">Transmembrane helix</keyword>
<dbReference type="InterPro" id="IPR048447">
    <property type="entry name" value="DUF1980_C"/>
</dbReference>
<feature type="domain" description="DUF1980" evidence="2">
    <location>
        <begin position="13"/>
        <end position="123"/>
    </location>
</feature>
<feature type="transmembrane region" description="Helical" evidence="1">
    <location>
        <begin position="42"/>
        <end position="62"/>
    </location>
</feature>
<gene>
    <name evidence="4" type="ORF">ACFFK0_02010</name>
</gene>
<organism evidence="4 5">
    <name type="scientific">Paenibacillus chartarius</name>
    <dbReference type="NCBI Taxonomy" id="747481"/>
    <lineage>
        <taxon>Bacteria</taxon>
        <taxon>Bacillati</taxon>
        <taxon>Bacillota</taxon>
        <taxon>Bacilli</taxon>
        <taxon>Bacillales</taxon>
        <taxon>Paenibacillaceae</taxon>
        <taxon>Paenibacillus</taxon>
    </lineage>
</organism>
<evidence type="ECO:0000313" key="4">
    <source>
        <dbReference type="EMBL" id="MFC0211233.1"/>
    </source>
</evidence>
<evidence type="ECO:0000259" key="2">
    <source>
        <dbReference type="Pfam" id="PF09323"/>
    </source>
</evidence>
<name>A0ABV6DF24_9BACL</name>
<keyword evidence="5" id="KW-1185">Reference proteome</keyword>
<reference evidence="4 5" key="1">
    <citation type="submission" date="2024-09" db="EMBL/GenBank/DDBJ databases">
        <authorList>
            <person name="Sun Q."/>
            <person name="Mori K."/>
        </authorList>
    </citation>
    <scope>NUCLEOTIDE SEQUENCE [LARGE SCALE GENOMIC DNA]</scope>
    <source>
        <strain evidence="4 5">CCM 7759</strain>
    </source>
</reference>
<feature type="transmembrane region" description="Helical" evidence="1">
    <location>
        <begin position="92"/>
        <end position="112"/>
    </location>
</feature>
<feature type="transmembrane region" description="Helical" evidence="1">
    <location>
        <begin position="12"/>
        <end position="30"/>
    </location>
</feature>
<comment type="caution">
    <text evidence="4">The sequence shown here is derived from an EMBL/GenBank/DDBJ whole genome shotgun (WGS) entry which is preliminary data.</text>
</comment>
<keyword evidence="1" id="KW-0472">Membrane</keyword>
<dbReference type="NCBIfam" id="TIGR03943">
    <property type="entry name" value="TIGR03943 family putative permease subunit"/>
    <property type="match status" value="1"/>
</dbReference>
<evidence type="ECO:0000313" key="5">
    <source>
        <dbReference type="Proteomes" id="UP001589776"/>
    </source>
</evidence>
<keyword evidence="1" id="KW-0812">Transmembrane</keyword>
<accession>A0ABV6DF24</accession>
<dbReference type="Proteomes" id="UP001589776">
    <property type="component" value="Unassembled WGS sequence"/>
</dbReference>
<dbReference type="EMBL" id="JBHLWN010000014">
    <property type="protein sequence ID" value="MFC0211233.1"/>
    <property type="molecule type" value="Genomic_DNA"/>
</dbReference>
<dbReference type="PANTHER" id="PTHR40047:SF1">
    <property type="entry name" value="UPF0703 PROTEIN YCGQ"/>
    <property type="match status" value="1"/>
</dbReference>
<dbReference type="PANTHER" id="PTHR40047">
    <property type="entry name" value="UPF0703 PROTEIN YCGQ"/>
    <property type="match status" value="1"/>
</dbReference>
<dbReference type="InterPro" id="IPR015402">
    <property type="entry name" value="DUF1980"/>
</dbReference>